<dbReference type="Proteomes" id="UP000267535">
    <property type="component" value="Unassembled WGS sequence"/>
</dbReference>
<evidence type="ECO:0000313" key="2">
    <source>
        <dbReference type="Proteomes" id="UP000267535"/>
    </source>
</evidence>
<organism evidence="1 2">
    <name type="scientific">Amphritea balenae</name>
    <dbReference type="NCBI Taxonomy" id="452629"/>
    <lineage>
        <taxon>Bacteria</taxon>
        <taxon>Pseudomonadati</taxon>
        <taxon>Pseudomonadota</taxon>
        <taxon>Gammaproteobacteria</taxon>
        <taxon>Oceanospirillales</taxon>
        <taxon>Oceanospirillaceae</taxon>
        <taxon>Amphritea</taxon>
    </lineage>
</organism>
<proteinExistence type="predicted"/>
<gene>
    <name evidence="1" type="ORF">EHS89_01515</name>
</gene>
<sequence>MISPSYRENEIAKAYGMARQNYSWSPKELAKIVLNPPDDSYQAERLSNTTYRVPPTYAKHLVWDVLSWEDFILYNDEESPGKYFPVGPIPRRH</sequence>
<name>A0A3P1SW58_9GAMM</name>
<dbReference type="RefSeq" id="WP_124924340.1">
    <property type="nucleotide sequence ID" value="NZ_BMOH01000001.1"/>
</dbReference>
<keyword evidence="2" id="KW-1185">Reference proteome</keyword>
<dbReference type="OrthoDB" id="6119956at2"/>
<dbReference type="EMBL" id="RQXV01000001">
    <property type="protein sequence ID" value="RRD01268.1"/>
    <property type="molecule type" value="Genomic_DNA"/>
</dbReference>
<evidence type="ECO:0000313" key="1">
    <source>
        <dbReference type="EMBL" id="RRD01268.1"/>
    </source>
</evidence>
<dbReference type="AlphaFoldDB" id="A0A3P1SW58"/>
<comment type="caution">
    <text evidence="1">The sequence shown here is derived from an EMBL/GenBank/DDBJ whole genome shotgun (WGS) entry which is preliminary data.</text>
</comment>
<accession>A0A3P1SW58</accession>
<protein>
    <submittedName>
        <fullName evidence="1">Uncharacterized protein</fullName>
    </submittedName>
</protein>
<reference evidence="1 2" key="1">
    <citation type="submission" date="2018-11" db="EMBL/GenBank/DDBJ databases">
        <title>The draft genome sequence of Amphritea balenae JAMM 1525T.</title>
        <authorList>
            <person name="Fang Z."/>
            <person name="Zhang Y."/>
            <person name="Han X."/>
        </authorList>
    </citation>
    <scope>NUCLEOTIDE SEQUENCE [LARGE SCALE GENOMIC DNA]</scope>
    <source>
        <strain evidence="1 2">JAMM 1525</strain>
    </source>
</reference>